<proteinExistence type="predicted"/>
<feature type="compositionally biased region" description="Low complexity" evidence="1">
    <location>
        <begin position="1"/>
        <end position="29"/>
    </location>
</feature>
<dbReference type="AlphaFoldDB" id="A0A7S3L5Y2"/>
<accession>A0A7S3L5Y2</accession>
<feature type="region of interest" description="Disordered" evidence="1">
    <location>
        <begin position="1"/>
        <end position="38"/>
    </location>
</feature>
<sequence length="112" mass="12420">MSSVISSNNSSTNCNGNNANTISSNTTSSEPFSVTPRAESLQDHLRYLPLTRPTSLQQQMPASALFANRNNSPQVTDYANRREFLSALLTKAIKIFDDEDEDDDFLFGINDQ</sequence>
<organism evidence="2">
    <name type="scientific">Amphora coffeiformis</name>
    <dbReference type="NCBI Taxonomy" id="265554"/>
    <lineage>
        <taxon>Eukaryota</taxon>
        <taxon>Sar</taxon>
        <taxon>Stramenopiles</taxon>
        <taxon>Ochrophyta</taxon>
        <taxon>Bacillariophyta</taxon>
        <taxon>Bacillariophyceae</taxon>
        <taxon>Bacillariophycidae</taxon>
        <taxon>Thalassiophysales</taxon>
        <taxon>Catenulaceae</taxon>
        <taxon>Amphora</taxon>
    </lineage>
</organism>
<reference evidence="2" key="1">
    <citation type="submission" date="2021-01" db="EMBL/GenBank/DDBJ databases">
        <authorList>
            <person name="Corre E."/>
            <person name="Pelletier E."/>
            <person name="Niang G."/>
            <person name="Scheremetjew M."/>
            <person name="Finn R."/>
            <person name="Kale V."/>
            <person name="Holt S."/>
            <person name="Cochrane G."/>
            <person name="Meng A."/>
            <person name="Brown T."/>
            <person name="Cohen L."/>
        </authorList>
    </citation>
    <scope>NUCLEOTIDE SEQUENCE</scope>
    <source>
        <strain evidence="2">CCMP127</strain>
    </source>
</reference>
<evidence type="ECO:0000256" key="1">
    <source>
        <dbReference type="SAM" id="MobiDB-lite"/>
    </source>
</evidence>
<evidence type="ECO:0000313" key="2">
    <source>
        <dbReference type="EMBL" id="CAE0410839.1"/>
    </source>
</evidence>
<protein>
    <submittedName>
        <fullName evidence="2">Uncharacterized protein</fullName>
    </submittedName>
</protein>
<name>A0A7S3L5Y2_9STRA</name>
<gene>
    <name evidence="2" type="ORF">ACOF00016_LOCUS8271</name>
</gene>
<dbReference type="EMBL" id="HBIM01009807">
    <property type="protein sequence ID" value="CAE0410839.1"/>
    <property type="molecule type" value="Transcribed_RNA"/>
</dbReference>